<reference evidence="3" key="1">
    <citation type="journal article" date="2019" name="Int. J. Syst. Evol. Microbiol.">
        <title>The Global Catalogue of Microorganisms (GCM) 10K type strain sequencing project: providing services to taxonomists for standard genome sequencing and annotation.</title>
        <authorList>
            <consortium name="The Broad Institute Genomics Platform"/>
            <consortium name="The Broad Institute Genome Sequencing Center for Infectious Disease"/>
            <person name="Wu L."/>
            <person name="Ma J."/>
        </authorList>
    </citation>
    <scope>NUCLEOTIDE SEQUENCE [LARGE SCALE GENOMIC DNA]</scope>
    <source>
        <strain evidence="3">JCM 4087</strain>
    </source>
</reference>
<dbReference type="SUPFAM" id="SSF51735">
    <property type="entry name" value="NAD(P)-binding Rossmann-fold domains"/>
    <property type="match status" value="1"/>
</dbReference>
<evidence type="ECO:0008006" key="4">
    <source>
        <dbReference type="Google" id="ProtNLM"/>
    </source>
</evidence>
<dbReference type="Gene3D" id="3.40.50.720">
    <property type="entry name" value="NAD(P)-binding Rossmann-like Domain"/>
    <property type="match status" value="1"/>
</dbReference>
<evidence type="ECO:0000313" key="2">
    <source>
        <dbReference type="EMBL" id="GAA2910513.1"/>
    </source>
</evidence>
<gene>
    <name evidence="2" type="ORF">GCM10020221_03010</name>
</gene>
<keyword evidence="3" id="KW-1185">Reference proteome</keyword>
<comment type="caution">
    <text evidence="2">The sequence shown here is derived from an EMBL/GenBank/DDBJ whole genome shotgun (WGS) entry which is preliminary data.</text>
</comment>
<organism evidence="2 3">
    <name type="scientific">Streptomyces thioluteus</name>
    <dbReference type="NCBI Taxonomy" id="66431"/>
    <lineage>
        <taxon>Bacteria</taxon>
        <taxon>Bacillati</taxon>
        <taxon>Actinomycetota</taxon>
        <taxon>Actinomycetes</taxon>
        <taxon>Kitasatosporales</taxon>
        <taxon>Streptomycetaceae</taxon>
        <taxon>Streptomyces</taxon>
    </lineage>
</organism>
<dbReference type="Proteomes" id="UP001501102">
    <property type="component" value="Unassembled WGS sequence"/>
</dbReference>
<protein>
    <recommendedName>
        <fullName evidence="4">Polyketide synthase</fullName>
    </recommendedName>
</protein>
<proteinExistence type="predicted"/>
<feature type="region of interest" description="Disordered" evidence="1">
    <location>
        <begin position="272"/>
        <end position="470"/>
    </location>
</feature>
<name>A0ABP6IV13_STRTU</name>
<dbReference type="EMBL" id="BAAAXZ010000012">
    <property type="protein sequence ID" value="GAA2910513.1"/>
    <property type="molecule type" value="Genomic_DNA"/>
</dbReference>
<evidence type="ECO:0000313" key="3">
    <source>
        <dbReference type="Proteomes" id="UP001501102"/>
    </source>
</evidence>
<dbReference type="InterPro" id="IPR036291">
    <property type="entry name" value="NAD(P)-bd_dom_sf"/>
</dbReference>
<sequence>MPHAGTAPAAAVDAVPAVAGEAPARMVLRRAGLPAPAGEFAVLEGRRFALLGGAGPVPEALAARLGTHGAQAVVLPPHHQLADEDGPLDGVFHLEALARDGGGPLLPDSFPVFRAALRRGPRWLIAAAPAAGADVPAATVGRADGLRGLFRTVAREYPDVLVRLVEAAPEMTADEVAAALVGELTAEEPVPVVLRSPDGGRSGLEPVAAGALGALGGRGAGPAGDGAAEAAAAGLDRDAVVLLIGGARGITARFAATLAAASRCRIELAGRTALPDAPEDEGHPAGTGPGGAARRAGRAGRTLPGRHRTGGLADPGPAGDPPHPRHAAGPGQPGALPRGGRPGPRRGATPGGGRPCRARPAGRRGVRGRGDRGPGPGGEGTRLLPPGVRHQGRRCAHPARSAGRTAAGPPVRRVLRAASRPSSATAARRTTRRPTTPWSPWAAGGRPGPLPDADGALGAVGAGPGSTPAW</sequence>
<feature type="compositionally biased region" description="Low complexity" evidence="1">
    <location>
        <begin position="327"/>
        <end position="339"/>
    </location>
</feature>
<feature type="compositionally biased region" description="Low complexity" evidence="1">
    <location>
        <begin position="416"/>
        <end position="442"/>
    </location>
</feature>
<accession>A0ABP6IV13</accession>
<feature type="compositionally biased region" description="Basic residues" evidence="1">
    <location>
        <begin position="356"/>
        <end position="367"/>
    </location>
</feature>
<evidence type="ECO:0000256" key="1">
    <source>
        <dbReference type="SAM" id="MobiDB-lite"/>
    </source>
</evidence>